<dbReference type="Proteomes" id="UP000189701">
    <property type="component" value="Unplaced"/>
</dbReference>
<feature type="domain" description="Retrotransposon Copia-like N-terminal" evidence="2">
    <location>
        <begin position="37"/>
        <end position="83"/>
    </location>
</feature>
<accession>A0A1U7V096</accession>
<evidence type="ECO:0000313" key="3">
    <source>
        <dbReference type="Proteomes" id="UP000189701"/>
    </source>
</evidence>
<dbReference type="PANTHER" id="PTHR37610">
    <property type="entry name" value="CCHC-TYPE DOMAIN-CONTAINING PROTEIN"/>
    <property type="match status" value="1"/>
</dbReference>
<dbReference type="InterPro" id="IPR029472">
    <property type="entry name" value="Copia-like_N"/>
</dbReference>
<dbReference type="RefSeq" id="XP_009759828.1">
    <property type="nucleotide sequence ID" value="XM_009761526.1"/>
</dbReference>
<proteinExistence type="predicted"/>
<reference evidence="3" key="1">
    <citation type="journal article" date="2013" name="Genome Biol.">
        <title>Reference genomes and transcriptomes of Nicotiana sylvestris and Nicotiana tomentosiformis.</title>
        <authorList>
            <person name="Sierro N."/>
            <person name="Battey J.N."/>
            <person name="Ouadi S."/>
            <person name="Bovet L."/>
            <person name="Goepfert S."/>
            <person name="Bakaher N."/>
            <person name="Peitsch M.C."/>
            <person name="Ivanov N.V."/>
        </authorList>
    </citation>
    <scope>NUCLEOTIDE SEQUENCE [LARGE SCALE GENOMIC DNA]</scope>
</reference>
<protein>
    <submittedName>
        <fullName evidence="4">Uncharacterized protein LOC104212305</fullName>
    </submittedName>
</protein>
<keyword evidence="3" id="KW-1185">Reference proteome</keyword>
<evidence type="ECO:0000256" key="1">
    <source>
        <dbReference type="SAM" id="MobiDB-lite"/>
    </source>
</evidence>
<dbReference type="eggNOG" id="KOG0017">
    <property type="taxonomic scope" value="Eukaryota"/>
</dbReference>
<feature type="region of interest" description="Disordered" evidence="1">
    <location>
        <begin position="1"/>
        <end position="23"/>
    </location>
</feature>
<feature type="compositionally biased region" description="Low complexity" evidence="1">
    <location>
        <begin position="8"/>
        <end position="23"/>
    </location>
</feature>
<dbReference type="Pfam" id="PF14244">
    <property type="entry name" value="Retrotran_gag_3"/>
    <property type="match status" value="1"/>
</dbReference>
<evidence type="ECO:0000313" key="4">
    <source>
        <dbReference type="RefSeq" id="XP_009759828.1"/>
    </source>
</evidence>
<evidence type="ECO:0000259" key="2">
    <source>
        <dbReference type="Pfam" id="PF14244"/>
    </source>
</evidence>
<gene>
    <name evidence="4" type="primary">LOC104212305</name>
</gene>
<reference evidence="4" key="2">
    <citation type="submission" date="2025-08" db="UniProtKB">
        <authorList>
            <consortium name="RefSeq"/>
        </authorList>
    </citation>
    <scope>IDENTIFICATION</scope>
    <source>
        <tissue evidence="4">Leaf</tissue>
    </source>
</reference>
<name>A0A1U7V096_NICSY</name>
<sequence>MSPSSNITETPTPTHNSSSTTTGNGNTIDSTHPFFLHASDAPWMILVNTPFDGRGYAEWSRSILISLSAKNKLCFIDGSCPMPTLIDPTFQTWSRCNYTITSWLLNSLTKVIADSILYSKTAKDLWLDLEHRLIGFPVDFKFTKSKKMQHTAKENSAAAIEDT</sequence>
<dbReference type="OrthoDB" id="1737256at2759"/>
<organism evidence="3 4">
    <name type="scientific">Nicotiana sylvestris</name>
    <name type="common">Wood tobacco</name>
    <name type="synonym">South American tobacco</name>
    <dbReference type="NCBI Taxonomy" id="4096"/>
    <lineage>
        <taxon>Eukaryota</taxon>
        <taxon>Viridiplantae</taxon>
        <taxon>Streptophyta</taxon>
        <taxon>Embryophyta</taxon>
        <taxon>Tracheophyta</taxon>
        <taxon>Spermatophyta</taxon>
        <taxon>Magnoliopsida</taxon>
        <taxon>eudicotyledons</taxon>
        <taxon>Gunneridae</taxon>
        <taxon>Pentapetalae</taxon>
        <taxon>asterids</taxon>
        <taxon>lamiids</taxon>
        <taxon>Solanales</taxon>
        <taxon>Solanaceae</taxon>
        <taxon>Nicotianoideae</taxon>
        <taxon>Nicotianeae</taxon>
        <taxon>Nicotiana</taxon>
    </lineage>
</organism>
<dbReference type="PANTHER" id="PTHR37610:SF6">
    <property type="entry name" value="GAG-POLYPEPTIDE OF LTR COPIA-TYPE-RELATED"/>
    <property type="match status" value="1"/>
</dbReference>
<dbReference type="AlphaFoldDB" id="A0A1U7V096"/>